<dbReference type="PROSITE" id="PS50305">
    <property type="entry name" value="SIRTUIN"/>
    <property type="match status" value="1"/>
</dbReference>
<feature type="compositionally biased region" description="Polar residues" evidence="5">
    <location>
        <begin position="88"/>
        <end position="102"/>
    </location>
</feature>
<feature type="compositionally biased region" description="Low complexity" evidence="5">
    <location>
        <begin position="59"/>
        <end position="70"/>
    </location>
</feature>
<dbReference type="Proteomes" id="UP000053958">
    <property type="component" value="Unassembled WGS sequence"/>
</dbReference>
<feature type="compositionally biased region" description="Polar residues" evidence="5">
    <location>
        <begin position="440"/>
        <end position="450"/>
    </location>
</feature>
<keyword evidence="8" id="KW-1185">Reference proteome</keyword>
<feature type="binding site" evidence="4">
    <location>
        <position position="259"/>
    </location>
    <ligand>
        <name>Zn(2+)</name>
        <dbReference type="ChEBI" id="CHEBI:29105"/>
    </ligand>
</feature>
<dbReference type="Gene3D" id="3.30.1600.10">
    <property type="entry name" value="SIR2/SIRT2 'Small Domain"/>
    <property type="match status" value="1"/>
</dbReference>
<dbReference type="GO" id="GO:0070403">
    <property type="term" value="F:NAD+ binding"/>
    <property type="evidence" value="ECO:0007669"/>
    <property type="project" value="InterPro"/>
</dbReference>
<keyword evidence="4" id="KW-0479">Metal-binding</keyword>
<dbReference type="InterPro" id="IPR003000">
    <property type="entry name" value="Sirtuin"/>
</dbReference>
<feature type="compositionally biased region" description="Basic and acidic residues" evidence="5">
    <location>
        <begin position="451"/>
        <end position="462"/>
    </location>
</feature>
<evidence type="ECO:0000256" key="4">
    <source>
        <dbReference type="PROSITE-ProRule" id="PRU00236"/>
    </source>
</evidence>
<dbReference type="PANTHER" id="PTHR47651">
    <property type="entry name" value="NAD-DEPENDENT HISTONE DEACETYLASE HST4"/>
    <property type="match status" value="1"/>
</dbReference>
<feature type="compositionally biased region" description="Basic residues" evidence="5">
    <location>
        <begin position="490"/>
        <end position="507"/>
    </location>
</feature>
<organism evidence="7 8">
    <name type="scientific">Rasamsonia emersonii (strain ATCC 16479 / CBS 393.64 / IMI 116815)</name>
    <dbReference type="NCBI Taxonomy" id="1408163"/>
    <lineage>
        <taxon>Eukaryota</taxon>
        <taxon>Fungi</taxon>
        <taxon>Dikarya</taxon>
        <taxon>Ascomycota</taxon>
        <taxon>Pezizomycotina</taxon>
        <taxon>Eurotiomycetes</taxon>
        <taxon>Eurotiomycetidae</taxon>
        <taxon>Eurotiales</taxon>
        <taxon>Trichocomaceae</taxon>
        <taxon>Rasamsonia</taxon>
    </lineage>
</organism>
<dbReference type="RefSeq" id="XP_013324151.1">
    <property type="nucleotide sequence ID" value="XM_013468697.1"/>
</dbReference>
<gene>
    <name evidence="7" type="ORF">T310_8523</name>
</gene>
<feature type="binding site" evidence="4">
    <location>
        <position position="281"/>
    </location>
    <ligand>
        <name>Zn(2+)</name>
        <dbReference type="ChEBI" id="CHEBI:29105"/>
    </ligand>
</feature>
<evidence type="ECO:0000256" key="2">
    <source>
        <dbReference type="ARBA" id="ARBA00022679"/>
    </source>
</evidence>
<evidence type="ECO:0000259" key="6">
    <source>
        <dbReference type="PROSITE" id="PS50305"/>
    </source>
</evidence>
<dbReference type="InterPro" id="IPR026591">
    <property type="entry name" value="Sirtuin_cat_small_dom_sf"/>
</dbReference>
<dbReference type="GO" id="GO:0046872">
    <property type="term" value="F:metal ion binding"/>
    <property type="evidence" value="ECO:0007669"/>
    <property type="project" value="UniProtKB-KW"/>
</dbReference>
<dbReference type="FunFam" id="3.30.1600.10:FF:000006">
    <property type="entry name" value="SIR2 family histone deacetylase"/>
    <property type="match status" value="1"/>
</dbReference>
<dbReference type="EMBL" id="LASV01000625">
    <property type="protein sequence ID" value="KKA17539.1"/>
    <property type="molecule type" value="Genomic_DNA"/>
</dbReference>
<keyword evidence="4" id="KW-0862">Zinc</keyword>
<dbReference type="Pfam" id="PF02146">
    <property type="entry name" value="SIR2"/>
    <property type="match status" value="1"/>
</dbReference>
<feature type="region of interest" description="Disordered" evidence="5">
    <location>
        <begin position="1"/>
        <end position="102"/>
    </location>
</feature>
<feature type="region of interest" description="Disordered" evidence="5">
    <location>
        <begin position="423"/>
        <end position="559"/>
    </location>
</feature>
<dbReference type="GeneID" id="25320779"/>
<dbReference type="OrthoDB" id="2919105at2759"/>
<keyword evidence="2" id="KW-0808">Transferase</keyword>
<feature type="active site" description="Proton acceptor" evidence="4">
    <location>
        <position position="248"/>
    </location>
</feature>
<feature type="binding site" evidence="4">
    <location>
        <position position="278"/>
    </location>
    <ligand>
        <name>Zn(2+)</name>
        <dbReference type="ChEBI" id="CHEBI:29105"/>
    </ligand>
</feature>
<feature type="compositionally biased region" description="Basic and acidic residues" evidence="5">
    <location>
        <begin position="534"/>
        <end position="545"/>
    </location>
</feature>
<comment type="similarity">
    <text evidence="1">Belongs to the sirtuin family. Class I subfamily.</text>
</comment>
<sequence>MADPVSLPTPAMEPESSDCSYVSDSSDLSDLSSPPASPQTPPGFYPSPPPSKDQEGTQAAGPKSRARAASGAGGQEPARKKRRVGPTPRSTQHLDLSDTSEQSYARQQAQIDLLVKTLRTRRKIVVIAGAGISTSAGIPDFRSSNGLFKSVQKKHNLKSSGKLLFDAAVYRDESLTASFHEMVRTLSEEAARSSPTAFHHMLARMAQDNRLVRLYTQNIDCIETSMPPLATQVPLNPKAPWPRTIQLHGSLDKMVCQKCRHLADFRRELFNGPDAPLCPACSETDAVRTTTGQRSHGVGKMRPRIVLYNEHNPDEEAIASVMNADIRSRPDALVVVGTSLKIPGVRRLVKNLCKVVRSRRNGITMWINNEPPVGKEFENCWDLMVQGDCEEVARLVGLKRWDDNSPDVFDECNSSEVERVKKEHGPISVVVQTPKKEQKTTNTGILTPSSSHDEEGSDKQPKEPLPNPASKGTSLKEIFAASKTDNSRKPGPKKGAQRAPRAPKKARGVKEQSAKITTFSKVTKGPKTAAGGEKASKSDKDDGSKPMHPLPPGAARNNGVIFPNLVTKQDSVSVCGELWRNQETISPPRAPKGMSDLLCEPSS</sequence>
<dbReference type="InterPro" id="IPR029035">
    <property type="entry name" value="DHS-like_NAD/FAD-binding_dom"/>
</dbReference>
<dbReference type="AlphaFoldDB" id="A0A0F4YH67"/>
<evidence type="ECO:0000256" key="5">
    <source>
        <dbReference type="SAM" id="MobiDB-lite"/>
    </source>
</evidence>
<dbReference type="STRING" id="1408163.A0A0F4YH67"/>
<protein>
    <submittedName>
        <fullName evidence="7">SIR2 family histone deacetylase (Hst4)</fullName>
    </submittedName>
</protein>
<keyword evidence="3" id="KW-0520">NAD</keyword>
<dbReference type="GO" id="GO:0016740">
    <property type="term" value="F:transferase activity"/>
    <property type="evidence" value="ECO:0007669"/>
    <property type="project" value="UniProtKB-KW"/>
</dbReference>
<feature type="compositionally biased region" description="Pro residues" evidence="5">
    <location>
        <begin position="35"/>
        <end position="51"/>
    </location>
</feature>
<evidence type="ECO:0000313" key="7">
    <source>
        <dbReference type="EMBL" id="KKA17539.1"/>
    </source>
</evidence>
<evidence type="ECO:0000256" key="1">
    <source>
        <dbReference type="ARBA" id="ARBA00006924"/>
    </source>
</evidence>
<dbReference type="SUPFAM" id="SSF52467">
    <property type="entry name" value="DHS-like NAD/FAD-binding domain"/>
    <property type="match status" value="1"/>
</dbReference>
<accession>A0A0F4YH67</accession>
<evidence type="ECO:0000256" key="3">
    <source>
        <dbReference type="ARBA" id="ARBA00023027"/>
    </source>
</evidence>
<comment type="caution">
    <text evidence="7">The sequence shown here is derived from an EMBL/GenBank/DDBJ whole genome shotgun (WGS) entry which is preliminary data.</text>
</comment>
<name>A0A0F4YH67_RASE3</name>
<reference evidence="7 8" key="1">
    <citation type="submission" date="2015-04" db="EMBL/GenBank/DDBJ databases">
        <authorList>
            <person name="Heijne W.H."/>
            <person name="Fedorova N.D."/>
            <person name="Nierman W.C."/>
            <person name="Vollebregt A.W."/>
            <person name="Zhao Z."/>
            <person name="Wu L."/>
            <person name="Kumar M."/>
            <person name="Stam H."/>
            <person name="van den Berg M.A."/>
            <person name="Pel H.J."/>
        </authorList>
    </citation>
    <scope>NUCLEOTIDE SEQUENCE [LARGE SCALE GENOMIC DNA]</scope>
    <source>
        <strain evidence="7 8">CBS 393.64</strain>
    </source>
</reference>
<feature type="compositionally biased region" description="Low complexity" evidence="5">
    <location>
        <begin position="17"/>
        <end position="34"/>
    </location>
</feature>
<feature type="binding site" evidence="4">
    <location>
        <position position="256"/>
    </location>
    <ligand>
        <name>Zn(2+)</name>
        <dbReference type="ChEBI" id="CHEBI:29105"/>
    </ligand>
</feature>
<feature type="region of interest" description="Disordered" evidence="5">
    <location>
        <begin position="581"/>
        <end position="603"/>
    </location>
</feature>
<dbReference type="PANTHER" id="PTHR47651:SF17">
    <property type="entry name" value="DEACETYLASE SIRTUIN-TYPE DOMAIN-CONTAINING PROTEIN"/>
    <property type="match status" value="1"/>
</dbReference>
<feature type="domain" description="Deacetylase sirtuin-type" evidence="6">
    <location>
        <begin position="104"/>
        <end position="423"/>
    </location>
</feature>
<evidence type="ECO:0000313" key="8">
    <source>
        <dbReference type="Proteomes" id="UP000053958"/>
    </source>
</evidence>
<dbReference type="Gene3D" id="3.40.50.1220">
    <property type="entry name" value="TPP-binding domain"/>
    <property type="match status" value="1"/>
</dbReference>
<proteinExistence type="inferred from homology"/>
<dbReference type="InterPro" id="IPR026590">
    <property type="entry name" value="Ssirtuin_cat_dom"/>
</dbReference>